<feature type="transmembrane region" description="Helical" evidence="10">
    <location>
        <begin position="212"/>
        <end position="236"/>
    </location>
</feature>
<evidence type="ECO:0000256" key="8">
    <source>
        <dbReference type="ARBA" id="ARBA00022989"/>
    </source>
</evidence>
<keyword evidence="7 12" id="KW-0067">ATP-binding</keyword>
<feature type="transmembrane region" description="Helical" evidence="10">
    <location>
        <begin position="31"/>
        <end position="57"/>
    </location>
</feature>
<feature type="transmembrane region" description="Helical" evidence="10">
    <location>
        <begin position="668"/>
        <end position="691"/>
    </location>
</feature>
<dbReference type="FunFam" id="3.40.50.300:FF:000933">
    <property type="entry name" value="ABC transporter A family member 7"/>
    <property type="match status" value="1"/>
</dbReference>
<keyword evidence="8 10" id="KW-1133">Transmembrane helix</keyword>
<evidence type="ECO:0000259" key="11">
    <source>
        <dbReference type="PROSITE" id="PS50893"/>
    </source>
</evidence>
<dbReference type="SMART" id="SM00382">
    <property type="entry name" value="AAA"/>
    <property type="match status" value="2"/>
</dbReference>
<feature type="transmembrane region" description="Helical" evidence="10">
    <location>
        <begin position="170"/>
        <end position="191"/>
    </location>
</feature>
<keyword evidence="3" id="KW-0813">Transport</keyword>
<dbReference type="STRING" id="436017.A4S9W6"/>
<dbReference type="KEGG" id="olu:OSTLU_42103"/>
<dbReference type="InterPro" id="IPR027417">
    <property type="entry name" value="P-loop_NTPase"/>
</dbReference>
<dbReference type="InterPro" id="IPR003439">
    <property type="entry name" value="ABC_transporter-like_ATP-bd"/>
</dbReference>
<dbReference type="GO" id="GO:0016887">
    <property type="term" value="F:ATP hydrolysis activity"/>
    <property type="evidence" value="ECO:0007669"/>
    <property type="project" value="InterPro"/>
</dbReference>
<feature type="transmembrane region" description="Helical" evidence="10">
    <location>
        <begin position="78"/>
        <end position="105"/>
    </location>
</feature>
<dbReference type="OMA" id="WKNWIVL"/>
<feature type="transmembrane region" description="Helical" evidence="10">
    <location>
        <begin position="697"/>
        <end position="717"/>
    </location>
</feature>
<protein>
    <submittedName>
        <fullName evidence="12">ABC(ATP-binding) family transporter</fullName>
    </submittedName>
</protein>
<dbReference type="CDD" id="cd03263">
    <property type="entry name" value="ABC_subfamily_A"/>
    <property type="match status" value="2"/>
</dbReference>
<feature type="domain" description="ABC transporter" evidence="11">
    <location>
        <begin position="296"/>
        <end position="526"/>
    </location>
</feature>
<evidence type="ECO:0000256" key="5">
    <source>
        <dbReference type="ARBA" id="ARBA00022737"/>
    </source>
</evidence>
<evidence type="ECO:0000256" key="2">
    <source>
        <dbReference type="ARBA" id="ARBA00008526"/>
    </source>
</evidence>
<dbReference type="Pfam" id="PF12698">
    <property type="entry name" value="ABC2_membrane_3"/>
    <property type="match status" value="2"/>
</dbReference>
<keyword evidence="4 10" id="KW-0812">Transmembrane</keyword>
<evidence type="ECO:0000256" key="4">
    <source>
        <dbReference type="ARBA" id="ARBA00022692"/>
    </source>
</evidence>
<keyword evidence="5" id="KW-0677">Repeat</keyword>
<evidence type="ECO:0000256" key="9">
    <source>
        <dbReference type="ARBA" id="ARBA00023136"/>
    </source>
</evidence>
<reference evidence="12 13" key="1">
    <citation type="journal article" date="2007" name="Proc. Natl. Acad. Sci. U.S.A.">
        <title>The tiny eukaryote Ostreococcus provides genomic insights into the paradox of plankton speciation.</title>
        <authorList>
            <person name="Palenik B."/>
            <person name="Grimwood J."/>
            <person name="Aerts A."/>
            <person name="Rouze P."/>
            <person name="Salamov A."/>
            <person name="Putnam N."/>
            <person name="Dupont C."/>
            <person name="Jorgensen R."/>
            <person name="Derelle E."/>
            <person name="Rombauts S."/>
            <person name="Zhou K."/>
            <person name="Otillar R."/>
            <person name="Merchant S.S."/>
            <person name="Podell S."/>
            <person name="Gaasterland T."/>
            <person name="Napoli C."/>
            <person name="Gendler K."/>
            <person name="Manuell A."/>
            <person name="Tai V."/>
            <person name="Vallon O."/>
            <person name="Piganeau G."/>
            <person name="Jancek S."/>
            <person name="Heijde M."/>
            <person name="Jabbari K."/>
            <person name="Bowler C."/>
            <person name="Lohr M."/>
            <person name="Robbens S."/>
            <person name="Werner G."/>
            <person name="Dubchak I."/>
            <person name="Pazour G.J."/>
            <person name="Ren Q."/>
            <person name="Paulsen I."/>
            <person name="Delwiche C."/>
            <person name="Schmutz J."/>
            <person name="Rokhsar D."/>
            <person name="Van de Peer Y."/>
            <person name="Moreau H."/>
            <person name="Grigoriev I.V."/>
        </authorList>
    </citation>
    <scope>NUCLEOTIDE SEQUENCE [LARGE SCALE GENOMIC DNA]</scope>
    <source>
        <strain evidence="12 13">CCE9901</strain>
    </source>
</reference>
<feature type="transmembrane region" description="Helical" evidence="10">
    <location>
        <begin position="111"/>
        <end position="131"/>
    </location>
</feature>
<evidence type="ECO:0000256" key="10">
    <source>
        <dbReference type="SAM" id="Phobius"/>
    </source>
</evidence>
<keyword evidence="6" id="KW-0547">Nucleotide-binding</keyword>
<dbReference type="eggNOG" id="KOG0059">
    <property type="taxonomic scope" value="Eukaryota"/>
</dbReference>
<feature type="domain" description="ABC transporter" evidence="11">
    <location>
        <begin position="891"/>
        <end position="1131"/>
    </location>
</feature>
<dbReference type="HOGENOM" id="CLU_000604_19_1_1"/>
<organism evidence="12 13">
    <name type="scientific">Ostreococcus lucimarinus (strain CCE9901)</name>
    <dbReference type="NCBI Taxonomy" id="436017"/>
    <lineage>
        <taxon>Eukaryota</taxon>
        <taxon>Viridiplantae</taxon>
        <taxon>Chlorophyta</taxon>
        <taxon>Mamiellophyceae</taxon>
        <taxon>Mamiellales</taxon>
        <taxon>Bathycoccaceae</taxon>
        <taxon>Ostreococcus</taxon>
    </lineage>
</organism>
<dbReference type="PROSITE" id="PS00211">
    <property type="entry name" value="ABC_TRANSPORTER_1"/>
    <property type="match status" value="2"/>
</dbReference>
<dbReference type="GO" id="GO:0005524">
    <property type="term" value="F:ATP binding"/>
    <property type="evidence" value="ECO:0007669"/>
    <property type="project" value="UniProtKB-KW"/>
</dbReference>
<name>A4S9W6_OSTLU</name>
<comment type="similarity">
    <text evidence="2">Belongs to the ABC transporter superfamily. ABCA family. CPR flippase (TC 3.A.1.211) subfamily.</text>
</comment>
<dbReference type="FunFam" id="3.40.50.300:FF:000335">
    <property type="entry name" value="ATP binding cassette subfamily A member 5"/>
    <property type="match status" value="1"/>
</dbReference>
<keyword evidence="9 10" id="KW-0472">Membrane</keyword>
<gene>
    <name evidence="12" type="ORF">OSTLU_42103</name>
</gene>
<feature type="transmembrane region" description="Helical" evidence="10">
    <location>
        <begin position="624"/>
        <end position="647"/>
    </location>
</feature>
<comment type="subcellular location">
    <subcellularLocation>
        <location evidence="1">Membrane</location>
        <topology evidence="1">Multi-pass membrane protein</topology>
    </subcellularLocation>
</comment>
<evidence type="ECO:0000313" key="12">
    <source>
        <dbReference type="EMBL" id="ABP00454.1"/>
    </source>
</evidence>
<sequence length="1226" mass="135946">MKDGGSAYSVTLDTSLKPFPWLGFDYNVGGVIAAAFYGFVGSLAFQTNVVLVMKSIVVEKELRLREGMKMMGMSNTMFWWSWFFTHWLSAMISVVLITLVGIYPFSYTNQFIQFIFYTFWVASLTLWNFWISTFFSKSITATIVGCFAYVLTMVPSIAVRITQPEGSGAWILACIFPSGAMNMWGAALAILEVNKKGITMETFNEDVTLKGNVTCAGILGMVIFDCLFYAFLTFYFDAVWKTEYGTRQPPWFLFTRKYWCGDASKVIDDETLGMHEQESGDAVEPLTKQQMKSASVVVRGLTKKFGDEVTAVDNLSMTFVPGQVSGLLGHNGAGKTTTISVLTGMIERTSGRATIDGYDTKTQMREIRAGLGICPQFDVLWPTLTVREHLQLYAAFAGMQKEDVERELKQVVEEVALTEKIDANSKDLSGGMKRKLSLAIAFIGSPSVVFLDEPTSGMDPYSRRFTWDVIRKRAANCTVLLTTHFLDEADLLCDRVAIMSAGHLACIGSPLFLKSKFGTGYLLTFARHSRASSTQIASMTQHNSNAMLRVIQHFVPKAVVHSDVGAELSFSLPFESTGDFSALFKALDEQIGNLGYASYGISCTTLEEVFLSLAHGPDNSGTTFIVSMFVVMGLAVLSAGISIFPVYERCNNSKHLQLVSGIDKRIYWLAHYVADAIQLVIPFAVIVVIFAGFNASYFQGQLGAITVLLGFFMLTSIPHAHYQGFWYTSEYYTFVGQIGTNTTVGVITTIAGIVTDALKDLNKETLLVSKIFNYTFPLIIPHFSFGKGLYDIAQNGLDKTRKIFREDCMCLVPVVPKGSFNVIADDLGYLIGTFFMWSALLFYKEYKEIFASWILMKRGNSQEVSPSVDEDEDVRAERERVLSGDIDGDGVIMDRLSKTYKGLSASSTKLAVRNLSVGLHRDQCFGLLGINGAGKTTTFKMLTGEFPPSAGDAIIQDRDGASHSVRTDLNDARRLMGYCPQFNGLQPNFTAREHIEFYAAIRGMPTEMIPRVTEDLLQRMGLTLYADRQAGTYSGGNKRKLSVALSLVGEPEVVFLDEPSTGMDPEARRFMWDVISSMMVGRTIVLTSHSMEECEALCNRIGIMVSGEFKCLGSLQHLKSRFSEGYSIDLRFSDGKGNAVMEALRAKHGDIGAEIVETHATEIKLRVMNPEMKLWRIFDAVEALKQSDDDGARIDDYSVSQTTLEQVFIRFAKEQTEEIHAAPGLQ</sequence>
<dbReference type="Gene3D" id="3.40.50.300">
    <property type="entry name" value="P-loop containing nucleotide triphosphate hydrolases"/>
    <property type="match status" value="2"/>
</dbReference>
<dbReference type="GO" id="GO:0005319">
    <property type="term" value="F:lipid transporter activity"/>
    <property type="evidence" value="ECO:0007669"/>
    <property type="project" value="TreeGrafter"/>
</dbReference>
<dbReference type="GeneID" id="5006301"/>
<dbReference type="SUPFAM" id="SSF52540">
    <property type="entry name" value="P-loop containing nucleoside triphosphate hydrolases"/>
    <property type="match status" value="2"/>
</dbReference>
<dbReference type="Gramene" id="ABP00454">
    <property type="protein sequence ID" value="ABP00454"/>
    <property type="gene ID" value="OSTLU_42103"/>
</dbReference>
<dbReference type="EMBL" id="CP000597">
    <property type="protein sequence ID" value="ABP00454.1"/>
    <property type="molecule type" value="Genomic_DNA"/>
</dbReference>
<evidence type="ECO:0000256" key="7">
    <source>
        <dbReference type="ARBA" id="ARBA00022840"/>
    </source>
</evidence>
<dbReference type="AlphaFoldDB" id="A4S9W6"/>
<keyword evidence="13" id="KW-1185">Reference proteome</keyword>
<dbReference type="InterPro" id="IPR026082">
    <property type="entry name" value="ABCA"/>
</dbReference>
<dbReference type="InterPro" id="IPR017871">
    <property type="entry name" value="ABC_transporter-like_CS"/>
</dbReference>
<dbReference type="GO" id="GO:0016020">
    <property type="term" value="C:membrane"/>
    <property type="evidence" value="ECO:0007669"/>
    <property type="project" value="UniProtKB-SubCell"/>
</dbReference>
<dbReference type="Pfam" id="PF00005">
    <property type="entry name" value="ABC_tran"/>
    <property type="match status" value="2"/>
</dbReference>
<dbReference type="Proteomes" id="UP000001568">
    <property type="component" value="Chromosome 17"/>
</dbReference>
<feature type="transmembrane region" description="Helical" evidence="10">
    <location>
        <begin position="138"/>
        <end position="158"/>
    </location>
</feature>
<proteinExistence type="inferred from homology"/>
<dbReference type="PANTHER" id="PTHR19229:SF36">
    <property type="entry name" value="ATP-BINDING CASSETTE SUB-FAMILY A MEMBER 2"/>
    <property type="match status" value="1"/>
</dbReference>
<dbReference type="GO" id="GO:0140359">
    <property type="term" value="F:ABC-type transporter activity"/>
    <property type="evidence" value="ECO:0007669"/>
    <property type="project" value="InterPro"/>
</dbReference>
<dbReference type="PROSITE" id="PS50893">
    <property type="entry name" value="ABC_TRANSPORTER_2"/>
    <property type="match status" value="2"/>
</dbReference>
<evidence type="ECO:0000256" key="1">
    <source>
        <dbReference type="ARBA" id="ARBA00004141"/>
    </source>
</evidence>
<evidence type="ECO:0000256" key="3">
    <source>
        <dbReference type="ARBA" id="ARBA00022448"/>
    </source>
</evidence>
<dbReference type="InterPro" id="IPR003593">
    <property type="entry name" value="AAA+_ATPase"/>
</dbReference>
<dbReference type="InterPro" id="IPR013525">
    <property type="entry name" value="ABC2_TM"/>
</dbReference>
<evidence type="ECO:0000313" key="13">
    <source>
        <dbReference type="Proteomes" id="UP000001568"/>
    </source>
</evidence>
<evidence type="ECO:0000256" key="6">
    <source>
        <dbReference type="ARBA" id="ARBA00022741"/>
    </source>
</evidence>
<dbReference type="RefSeq" id="XP_001422137.1">
    <property type="nucleotide sequence ID" value="XM_001422100.1"/>
</dbReference>
<accession>A4S9W6</accession>
<dbReference type="OrthoDB" id="496966at2759"/>
<dbReference type="PANTHER" id="PTHR19229">
    <property type="entry name" value="ATP-BINDING CASSETTE TRANSPORTER SUBFAMILY A ABCA"/>
    <property type="match status" value="1"/>
</dbReference>